<dbReference type="InterPro" id="IPR026838">
    <property type="entry name" value="YheC/D"/>
</dbReference>
<accession>A0A2T6BGC5</accession>
<protein>
    <submittedName>
        <fullName evidence="1">YheC/D-like protein</fullName>
    </submittedName>
</protein>
<organism evidence="1 2">
    <name type="scientific">Melghirimyces profundicolus</name>
    <dbReference type="NCBI Taxonomy" id="1242148"/>
    <lineage>
        <taxon>Bacteria</taxon>
        <taxon>Bacillati</taxon>
        <taxon>Bacillota</taxon>
        <taxon>Bacilli</taxon>
        <taxon>Bacillales</taxon>
        <taxon>Thermoactinomycetaceae</taxon>
        <taxon>Melghirimyces</taxon>
    </lineage>
</organism>
<reference evidence="1 2" key="1">
    <citation type="submission" date="2018-04" db="EMBL/GenBank/DDBJ databases">
        <title>Genomic Encyclopedia of Archaeal and Bacterial Type Strains, Phase II (KMG-II): from individual species to whole genera.</title>
        <authorList>
            <person name="Goeker M."/>
        </authorList>
    </citation>
    <scope>NUCLEOTIDE SEQUENCE [LARGE SCALE GENOMIC DNA]</scope>
    <source>
        <strain evidence="1 2">DSM 45787</strain>
    </source>
</reference>
<evidence type="ECO:0000313" key="2">
    <source>
        <dbReference type="Proteomes" id="UP000244240"/>
    </source>
</evidence>
<sequence length="365" mass="42041">MRNQPKIGILLGTSLLRKVIRGEPTYEKARIYYEYGVKNGVLPILFDHRGLDLKKRQVRGFVWNPSVQRYVLTVCSLPRVVHKRVLIRSPKLKALSRLLGRRLFNPDINRNKWRIHHLLNRNPCLQPHLPATLRLIASTQGLKLLERYPIVFIKPAIGSLGRRISQIQSTGDHHYIFRPYKGKKRLLSKIQLKRALAEQHLINRHFLIQQGISLAKYHGSPFDLRVSVQKGRKGEWQISGETAKVAQGKRNLTNLSQSGKAVPAPTVLSHAFPKRNPQIILQKVRRLALEVCRTLEKTYPAFADAGLDIGVDQQGHPWLIEVNFRDLRYSFHSAGEYAMFKNTYYNPMRYAKYLLSQSVEIGDLK</sequence>
<dbReference type="SUPFAM" id="SSF56059">
    <property type="entry name" value="Glutathione synthetase ATP-binding domain-like"/>
    <property type="match status" value="1"/>
</dbReference>
<evidence type="ECO:0000313" key="1">
    <source>
        <dbReference type="EMBL" id="PTX55118.1"/>
    </source>
</evidence>
<dbReference type="EMBL" id="QBKR01000022">
    <property type="protein sequence ID" value="PTX55118.1"/>
    <property type="molecule type" value="Genomic_DNA"/>
</dbReference>
<dbReference type="AlphaFoldDB" id="A0A2T6BGC5"/>
<dbReference type="Gene3D" id="3.30.470.20">
    <property type="entry name" value="ATP-grasp fold, B domain"/>
    <property type="match status" value="1"/>
</dbReference>
<dbReference type="RefSeq" id="WP_170109683.1">
    <property type="nucleotide sequence ID" value="NZ_QBKR01000022.1"/>
</dbReference>
<name>A0A2T6BGC5_9BACL</name>
<keyword evidence="2" id="KW-1185">Reference proteome</keyword>
<comment type="caution">
    <text evidence="1">The sequence shown here is derived from an EMBL/GenBank/DDBJ whole genome shotgun (WGS) entry which is preliminary data.</text>
</comment>
<proteinExistence type="predicted"/>
<dbReference type="Pfam" id="PF14398">
    <property type="entry name" value="ATPgrasp_YheCD"/>
    <property type="match status" value="1"/>
</dbReference>
<gene>
    <name evidence="1" type="ORF">C8P63_12278</name>
</gene>
<dbReference type="Proteomes" id="UP000244240">
    <property type="component" value="Unassembled WGS sequence"/>
</dbReference>